<reference evidence="1 2" key="1">
    <citation type="journal article" date="2012" name="PLoS ONE">
        <title>The purine-utilizing bacterium Clostridium acidurici 9a: a genome-guided metabolic reconsideration.</title>
        <authorList>
            <person name="Hartwich K."/>
            <person name="Poehlein A."/>
            <person name="Daniel R."/>
        </authorList>
    </citation>
    <scope>NUCLEOTIDE SEQUENCE [LARGE SCALE GENOMIC DNA]</scope>
    <source>
        <strain evidence="2">ATCC 7906 / DSM 604 / BCRC 14475 / CIP 104303 / KCTC 5404 / NCIMB 10678 / 9a</strain>
    </source>
</reference>
<dbReference type="AlphaFoldDB" id="K0AX09"/>
<gene>
    <name evidence="1" type="ordered locus">Curi_c07010</name>
</gene>
<organism evidence="1 2">
    <name type="scientific">Gottschalkia acidurici (strain ATCC 7906 / DSM 604 / BCRC 14475 / CIP 104303 / KCTC 5404 / NCIMB 10678 / 9a)</name>
    <name type="common">Clostridium acidurici</name>
    <dbReference type="NCBI Taxonomy" id="1128398"/>
    <lineage>
        <taxon>Bacteria</taxon>
        <taxon>Bacillati</taxon>
        <taxon>Bacillota</taxon>
        <taxon>Tissierellia</taxon>
        <taxon>Tissierellales</taxon>
        <taxon>Gottschalkiaceae</taxon>
        <taxon>Gottschalkia</taxon>
    </lineage>
</organism>
<dbReference type="Proteomes" id="UP000006094">
    <property type="component" value="Chromosome"/>
</dbReference>
<keyword evidence="2" id="KW-1185">Reference proteome</keyword>
<dbReference type="Pfam" id="PF07875">
    <property type="entry name" value="Coat_F"/>
    <property type="match status" value="1"/>
</dbReference>
<dbReference type="RefSeq" id="WP_014966911.1">
    <property type="nucleotide sequence ID" value="NC_018664.1"/>
</dbReference>
<dbReference type="eggNOG" id="COG5577">
    <property type="taxonomic scope" value="Bacteria"/>
</dbReference>
<keyword evidence="1" id="KW-0167">Capsid protein</keyword>
<dbReference type="KEGG" id="cad:Curi_c07010"/>
<evidence type="ECO:0000313" key="1">
    <source>
        <dbReference type="EMBL" id="AFS77774.1"/>
    </source>
</evidence>
<dbReference type="EMBL" id="CP003326">
    <property type="protein sequence ID" value="AFS77774.1"/>
    <property type="molecule type" value="Genomic_DNA"/>
</dbReference>
<evidence type="ECO:0000313" key="2">
    <source>
        <dbReference type="Proteomes" id="UP000006094"/>
    </source>
</evidence>
<accession>K0AX09</accession>
<dbReference type="HOGENOM" id="CLU_142133_2_0_9"/>
<dbReference type="STRING" id="1128398.Curi_c07010"/>
<sequence length="84" mass="9552">MSMQEKDILIDALSTTKSSLGIYNMAIMETSNMQLRNTLQQLRDGAEQFQYQLYQIAEQKGYYQAPQAASQQELQQAKTSLLQG</sequence>
<keyword evidence="1" id="KW-0946">Virion</keyword>
<name>K0AX09_GOTA9</name>
<protein>
    <submittedName>
        <fullName evidence="1">Spore coat protein, CotF-like protein</fullName>
    </submittedName>
</protein>
<proteinExistence type="predicted"/>
<dbReference type="InterPro" id="IPR012851">
    <property type="entry name" value="Spore_coat_CotF-like"/>
</dbReference>